<protein>
    <submittedName>
        <fullName evidence="1">Uncharacterized protein</fullName>
    </submittedName>
</protein>
<evidence type="ECO:0000313" key="2">
    <source>
        <dbReference type="Proteomes" id="UP000256718"/>
    </source>
</evidence>
<name>A0A5N0LRX8_STRAG</name>
<gene>
    <name evidence="1" type="ORF">C4618_12600</name>
</gene>
<organism evidence="1 2">
    <name type="scientific">Streptococcus agalactiae</name>
    <dbReference type="NCBI Taxonomy" id="1311"/>
    <lineage>
        <taxon>Bacteria</taxon>
        <taxon>Bacillati</taxon>
        <taxon>Bacillota</taxon>
        <taxon>Bacilli</taxon>
        <taxon>Lactobacillales</taxon>
        <taxon>Streptococcaceae</taxon>
        <taxon>Streptococcus</taxon>
    </lineage>
</organism>
<dbReference type="AlphaFoldDB" id="A0A5N0LRX8"/>
<reference evidence="1 2" key="1">
    <citation type="journal article" date="2018" name="Emerg. Microbes Infect.">
        <title>Phenotypic and molecular analysis of nontypeable Group B streptococci: identification of cps2a and hybrid cps2a/cps5 Group B streptococcal capsule gene clusters.</title>
        <authorList>
            <person name="Alhhazmi A."/>
            <person name="Tyrrell G.J."/>
        </authorList>
    </citation>
    <scope>NUCLEOTIDE SEQUENCE [LARGE SCALE GENOMIC DNA]</scope>
    <source>
        <strain evidence="1 2">PLGBS17</strain>
    </source>
</reference>
<comment type="caution">
    <text evidence="1">The sequence shown here is derived from an EMBL/GenBank/DDBJ whole genome shotgun (WGS) entry which is preliminary data.</text>
</comment>
<sequence>MIIWQDFSRELNLEQVYYFNEEDIDEVIFGGTMTKSKKE</sequence>
<evidence type="ECO:0000313" key="1">
    <source>
        <dbReference type="EMBL" id="RDY74982.1"/>
    </source>
</evidence>
<proteinExistence type="predicted"/>
<dbReference type="Proteomes" id="UP000256718">
    <property type="component" value="Unassembled WGS sequence"/>
</dbReference>
<accession>A0A5N0LRX8</accession>
<dbReference type="EMBL" id="QHGZ01000252">
    <property type="protein sequence ID" value="RDY74982.1"/>
    <property type="molecule type" value="Genomic_DNA"/>
</dbReference>